<sequence length="83" mass="9440">MIRGGTSHAEQRHENPRSRVNRRTNQILLHPTRRLRSDMNPLMGQRGLTDKYCISICHMLCSANLRENPLLGGMLPTPTPAHN</sequence>
<dbReference type="AlphaFoldDB" id="A0AAV4XMX2"/>
<comment type="caution">
    <text evidence="2">The sequence shown here is derived from an EMBL/GenBank/DDBJ whole genome shotgun (WGS) entry which is preliminary data.</text>
</comment>
<dbReference type="EMBL" id="BPLR01000519">
    <property type="protein sequence ID" value="GIY95414.1"/>
    <property type="molecule type" value="Genomic_DNA"/>
</dbReference>
<evidence type="ECO:0000313" key="2">
    <source>
        <dbReference type="EMBL" id="GIY95414.1"/>
    </source>
</evidence>
<gene>
    <name evidence="2" type="ORF">CEXT_441511</name>
</gene>
<name>A0AAV4XMX2_CAEEX</name>
<organism evidence="2 3">
    <name type="scientific">Caerostris extrusa</name>
    <name type="common">Bark spider</name>
    <name type="synonym">Caerostris bankana</name>
    <dbReference type="NCBI Taxonomy" id="172846"/>
    <lineage>
        <taxon>Eukaryota</taxon>
        <taxon>Metazoa</taxon>
        <taxon>Ecdysozoa</taxon>
        <taxon>Arthropoda</taxon>
        <taxon>Chelicerata</taxon>
        <taxon>Arachnida</taxon>
        <taxon>Araneae</taxon>
        <taxon>Araneomorphae</taxon>
        <taxon>Entelegynae</taxon>
        <taxon>Araneoidea</taxon>
        <taxon>Araneidae</taxon>
        <taxon>Caerostris</taxon>
    </lineage>
</organism>
<protein>
    <submittedName>
        <fullName evidence="2">Uncharacterized protein</fullName>
    </submittedName>
</protein>
<feature type="region of interest" description="Disordered" evidence="1">
    <location>
        <begin position="1"/>
        <end position="25"/>
    </location>
</feature>
<evidence type="ECO:0000256" key="1">
    <source>
        <dbReference type="SAM" id="MobiDB-lite"/>
    </source>
</evidence>
<evidence type="ECO:0000313" key="3">
    <source>
        <dbReference type="Proteomes" id="UP001054945"/>
    </source>
</evidence>
<accession>A0AAV4XMX2</accession>
<dbReference type="Proteomes" id="UP001054945">
    <property type="component" value="Unassembled WGS sequence"/>
</dbReference>
<reference evidence="2 3" key="1">
    <citation type="submission" date="2021-06" db="EMBL/GenBank/DDBJ databases">
        <title>Caerostris extrusa draft genome.</title>
        <authorList>
            <person name="Kono N."/>
            <person name="Arakawa K."/>
        </authorList>
    </citation>
    <scope>NUCLEOTIDE SEQUENCE [LARGE SCALE GENOMIC DNA]</scope>
</reference>
<keyword evidence="3" id="KW-1185">Reference proteome</keyword>
<proteinExistence type="predicted"/>